<keyword evidence="3" id="KW-0813">Transport</keyword>
<dbReference type="PANTHER" id="PTHR30069:SF29">
    <property type="entry name" value="HEMOGLOBIN AND HEMOGLOBIN-HAPTOGLOBIN-BINDING PROTEIN 1-RELATED"/>
    <property type="match status" value="1"/>
</dbReference>
<evidence type="ECO:0000313" key="7">
    <source>
        <dbReference type="Proteomes" id="UP000032726"/>
    </source>
</evidence>
<comment type="subcellular location">
    <subcellularLocation>
        <location evidence="3">Cell outer membrane</location>
        <topology evidence="3">Multi-pass membrane protein</topology>
    </subcellularLocation>
</comment>
<dbReference type="OrthoDB" id="1079187at2"/>
<sequence>MKRQLTATLLCIFLTVLCHSQEQRTIKGKVSDGKNPIENVNVSVVGKEVGTTTAADGSYEISVKTGDMLQFSHAGMKTIRILVEDVTRILNPIMVPDVTELDEVVVRGSNRKSQDELAKEYNIRKSLIRTTYGIIDAETAPGQVRILDEDEINDVALCVLDLLRNQFPGVTIVGDCFNGGAVIIRGFGSLNNPRTAVFDVDGMILNDAPIWIVPSAIKRIAVFNNLAMTTRYGFLGGGGVIVINTKGGSQYNFTENGKPYDHAKLRNNFADGRELTEEQLAANYPIYLRQLEAAPSFESAKAVYEEYAPRYKGSPYFFLDAYRHFYEKWDEAAYADGIIEENFGLFGNNAVLLKALAYHYEAQGRFTRANEIFKEVFILRPNYAQSYMDMANGYRNVGKAKEAAAIYARYDYLLEEGFMQPDTVGFGPIIEREFNNLLMLNRDKIVDVKKSKKLYVAEEDFEGTRLVFEWNDSEAEFELQFVNPMGQYYKWKHSLADNEEAIMAEKLHGYACTEYLIDGSLPGTWKVNVNYLGNKSLTPTYLKATVYHDYGTPSQRKEVKVFKLSLKNVNRQLFSLQKSSSVVAR</sequence>
<comment type="similarity">
    <text evidence="3">Belongs to the TonB-dependent receptor family.</text>
</comment>
<dbReference type="InterPro" id="IPR019220">
    <property type="entry name" value="DUF2135"/>
</dbReference>
<organism evidence="6 7">
    <name type="scientific">Flagellimonas lutaonensis</name>
    <dbReference type="NCBI Taxonomy" id="516051"/>
    <lineage>
        <taxon>Bacteria</taxon>
        <taxon>Pseudomonadati</taxon>
        <taxon>Bacteroidota</taxon>
        <taxon>Flavobacteriia</taxon>
        <taxon>Flavobacteriales</taxon>
        <taxon>Flavobacteriaceae</taxon>
        <taxon>Flagellimonas</taxon>
    </lineage>
</organism>
<dbReference type="Pfam" id="PF09906">
    <property type="entry name" value="DUF2135"/>
    <property type="match status" value="1"/>
</dbReference>
<keyword evidence="2" id="KW-0802">TPR repeat</keyword>
<dbReference type="PANTHER" id="PTHR30069">
    <property type="entry name" value="TONB-DEPENDENT OUTER MEMBRANE RECEPTOR"/>
    <property type="match status" value="1"/>
</dbReference>
<evidence type="ECO:0000256" key="2">
    <source>
        <dbReference type="PROSITE-ProRule" id="PRU00339"/>
    </source>
</evidence>
<dbReference type="Gene3D" id="1.25.40.10">
    <property type="entry name" value="Tetratricopeptide repeat domain"/>
    <property type="match status" value="1"/>
</dbReference>
<dbReference type="KEGG" id="mlt:VC82_2628"/>
<keyword evidence="3" id="KW-0812">Transmembrane</keyword>
<dbReference type="InterPro" id="IPR039426">
    <property type="entry name" value="TonB-dep_rcpt-like"/>
</dbReference>
<keyword evidence="3" id="KW-1134">Transmembrane beta strand</keyword>
<dbReference type="InterPro" id="IPR011990">
    <property type="entry name" value="TPR-like_helical_dom_sf"/>
</dbReference>
<dbReference type="SUPFAM" id="SSF56935">
    <property type="entry name" value="Porins"/>
    <property type="match status" value="1"/>
</dbReference>
<dbReference type="PATRIC" id="fig|516051.4.peg.2695"/>
<dbReference type="Gene3D" id="2.60.40.1120">
    <property type="entry name" value="Carboxypeptidase-like, regulatory domain"/>
    <property type="match status" value="1"/>
</dbReference>
<protein>
    <submittedName>
        <fullName evidence="6">Uncharacterized protein</fullName>
    </submittedName>
</protein>
<evidence type="ECO:0000256" key="1">
    <source>
        <dbReference type="ARBA" id="ARBA00022729"/>
    </source>
</evidence>
<dbReference type="InterPro" id="IPR008969">
    <property type="entry name" value="CarboxyPept-like_regulatory"/>
</dbReference>
<reference evidence="6 7" key="1">
    <citation type="submission" date="2015-03" db="EMBL/GenBank/DDBJ databases">
        <title>Complete genome sequence of Muricauda lutaonensis CC-HSB-11T, isolated from a coastal hot spring.</title>
        <authorList>
            <person name="Kim K.M."/>
        </authorList>
    </citation>
    <scope>NUCLEOTIDE SEQUENCE [LARGE SCALE GENOMIC DNA]</scope>
    <source>
        <strain evidence="6 7">CC-HSB-11</strain>
    </source>
</reference>
<dbReference type="SUPFAM" id="SSF49464">
    <property type="entry name" value="Carboxypeptidase regulatory domain-like"/>
    <property type="match status" value="1"/>
</dbReference>
<feature type="domain" description="DUF2135" evidence="5">
    <location>
        <begin position="521"/>
        <end position="563"/>
    </location>
</feature>
<evidence type="ECO:0000256" key="3">
    <source>
        <dbReference type="PROSITE-ProRule" id="PRU01360"/>
    </source>
</evidence>
<keyword evidence="3" id="KW-0472">Membrane</keyword>
<evidence type="ECO:0000313" key="6">
    <source>
        <dbReference type="EMBL" id="AKA36190.1"/>
    </source>
</evidence>
<dbReference type="InterPro" id="IPR012910">
    <property type="entry name" value="Plug_dom"/>
</dbReference>
<proteinExistence type="inferred from homology"/>
<dbReference type="EMBL" id="CP011071">
    <property type="protein sequence ID" value="AKA36190.1"/>
    <property type="molecule type" value="Genomic_DNA"/>
</dbReference>
<dbReference type="Proteomes" id="UP000032726">
    <property type="component" value="Chromosome"/>
</dbReference>
<dbReference type="Gene3D" id="2.170.130.10">
    <property type="entry name" value="TonB-dependent receptor, plug domain"/>
    <property type="match status" value="1"/>
</dbReference>
<accession>A0A0D5YVD1</accession>
<keyword evidence="3" id="KW-0998">Cell outer membrane</keyword>
<dbReference type="Pfam" id="PF13715">
    <property type="entry name" value="CarbopepD_reg_2"/>
    <property type="match status" value="1"/>
</dbReference>
<dbReference type="PROSITE" id="PS50005">
    <property type="entry name" value="TPR"/>
    <property type="match status" value="1"/>
</dbReference>
<feature type="repeat" description="TPR" evidence="2">
    <location>
        <begin position="350"/>
        <end position="383"/>
    </location>
</feature>
<evidence type="ECO:0000259" key="4">
    <source>
        <dbReference type="Pfam" id="PF07715"/>
    </source>
</evidence>
<dbReference type="Pfam" id="PF07715">
    <property type="entry name" value="Plug"/>
    <property type="match status" value="1"/>
</dbReference>
<dbReference type="STRING" id="516051.VC82_2628"/>
<keyword evidence="1" id="KW-0732">Signal</keyword>
<dbReference type="RefSeq" id="WP_045802758.1">
    <property type="nucleotide sequence ID" value="NZ_CP011071.1"/>
</dbReference>
<name>A0A0D5YVD1_9FLAO</name>
<dbReference type="AlphaFoldDB" id="A0A0D5YVD1"/>
<dbReference type="GO" id="GO:0015344">
    <property type="term" value="F:siderophore uptake transmembrane transporter activity"/>
    <property type="evidence" value="ECO:0007669"/>
    <property type="project" value="TreeGrafter"/>
</dbReference>
<dbReference type="GO" id="GO:0044718">
    <property type="term" value="P:siderophore transmembrane transport"/>
    <property type="evidence" value="ECO:0007669"/>
    <property type="project" value="TreeGrafter"/>
</dbReference>
<dbReference type="GO" id="GO:0009279">
    <property type="term" value="C:cell outer membrane"/>
    <property type="evidence" value="ECO:0007669"/>
    <property type="project" value="UniProtKB-SubCell"/>
</dbReference>
<dbReference type="SUPFAM" id="SSF48452">
    <property type="entry name" value="TPR-like"/>
    <property type="match status" value="1"/>
</dbReference>
<keyword evidence="7" id="KW-1185">Reference proteome</keyword>
<dbReference type="InterPro" id="IPR037066">
    <property type="entry name" value="Plug_dom_sf"/>
</dbReference>
<evidence type="ECO:0000259" key="5">
    <source>
        <dbReference type="Pfam" id="PF09906"/>
    </source>
</evidence>
<dbReference type="InterPro" id="IPR019734">
    <property type="entry name" value="TPR_rpt"/>
</dbReference>
<dbReference type="PROSITE" id="PS52016">
    <property type="entry name" value="TONB_DEPENDENT_REC_3"/>
    <property type="match status" value="1"/>
</dbReference>
<dbReference type="HOGENOM" id="CLU_440629_0_0_10"/>
<feature type="domain" description="TonB-dependent receptor plug" evidence="4">
    <location>
        <begin position="138"/>
        <end position="240"/>
    </location>
</feature>
<gene>
    <name evidence="6" type="ORF">VC82_2628</name>
</gene>